<accession>A0A2P2Q432</accession>
<name>A0A2P2Q432_RHIMU</name>
<sequence>MHKVIWCPPHSILAFSIITVCCLYHFSKYEWSQAETEAMN</sequence>
<dbReference type="EMBL" id="GGEC01081247">
    <property type="protein sequence ID" value="MBX61731.1"/>
    <property type="molecule type" value="Transcribed_RNA"/>
</dbReference>
<organism evidence="1">
    <name type="scientific">Rhizophora mucronata</name>
    <name type="common">Asiatic mangrove</name>
    <dbReference type="NCBI Taxonomy" id="61149"/>
    <lineage>
        <taxon>Eukaryota</taxon>
        <taxon>Viridiplantae</taxon>
        <taxon>Streptophyta</taxon>
        <taxon>Embryophyta</taxon>
        <taxon>Tracheophyta</taxon>
        <taxon>Spermatophyta</taxon>
        <taxon>Magnoliopsida</taxon>
        <taxon>eudicotyledons</taxon>
        <taxon>Gunneridae</taxon>
        <taxon>Pentapetalae</taxon>
        <taxon>rosids</taxon>
        <taxon>fabids</taxon>
        <taxon>Malpighiales</taxon>
        <taxon>Rhizophoraceae</taxon>
        <taxon>Rhizophora</taxon>
    </lineage>
</organism>
<evidence type="ECO:0000313" key="1">
    <source>
        <dbReference type="EMBL" id="MBX61731.1"/>
    </source>
</evidence>
<reference evidence="1" key="1">
    <citation type="submission" date="2018-02" db="EMBL/GenBank/DDBJ databases">
        <title>Rhizophora mucronata_Transcriptome.</title>
        <authorList>
            <person name="Meera S.P."/>
            <person name="Sreeshan A."/>
            <person name="Augustine A."/>
        </authorList>
    </citation>
    <scope>NUCLEOTIDE SEQUENCE</scope>
    <source>
        <tissue evidence="1">Leaf</tissue>
    </source>
</reference>
<dbReference type="AlphaFoldDB" id="A0A2P2Q432"/>
<proteinExistence type="predicted"/>
<protein>
    <submittedName>
        <fullName evidence="1">Uncharacterized protein</fullName>
    </submittedName>
</protein>